<dbReference type="EC" id="3.4.13.19" evidence="1"/>
<name>D5BRU7_PUNMI</name>
<dbReference type="GO" id="GO:0006508">
    <property type="term" value="P:proteolysis"/>
    <property type="evidence" value="ECO:0007669"/>
    <property type="project" value="InterPro"/>
</dbReference>
<dbReference type="SUPFAM" id="SSF51556">
    <property type="entry name" value="Metallo-dependent hydrolases"/>
    <property type="match status" value="1"/>
</dbReference>
<keyword evidence="1" id="KW-0378">Hydrolase</keyword>
<dbReference type="Proteomes" id="UP000007460">
    <property type="component" value="Chromosome"/>
</dbReference>
<protein>
    <submittedName>
        <fullName evidence="1">Dipeptidase, putative</fullName>
        <ecNumber evidence="1">3.4.13.19</ecNumber>
    </submittedName>
</protein>
<gene>
    <name evidence="1" type="ordered locus">SAR116_0751</name>
</gene>
<accession>D5BRU7</accession>
<evidence type="ECO:0000313" key="2">
    <source>
        <dbReference type="Proteomes" id="UP000007460"/>
    </source>
</evidence>
<dbReference type="InterPro" id="IPR032466">
    <property type="entry name" value="Metal_Hydrolase"/>
</dbReference>
<dbReference type="EMBL" id="CP001751">
    <property type="protein sequence ID" value="ADE38994.1"/>
    <property type="molecule type" value="Genomic_DNA"/>
</dbReference>
<dbReference type="InterPro" id="IPR008257">
    <property type="entry name" value="Pept_M19"/>
</dbReference>
<evidence type="ECO:0000313" key="1">
    <source>
        <dbReference type="EMBL" id="ADE38994.1"/>
    </source>
</evidence>
<dbReference type="PANTHER" id="PTHR10443">
    <property type="entry name" value="MICROSOMAL DIPEPTIDASE"/>
    <property type="match status" value="1"/>
</dbReference>
<dbReference type="Gene3D" id="3.20.20.140">
    <property type="entry name" value="Metal-dependent hydrolases"/>
    <property type="match status" value="1"/>
</dbReference>
<dbReference type="AlphaFoldDB" id="D5BRU7"/>
<proteinExistence type="predicted"/>
<dbReference type="HOGENOM" id="CLU_031404_2_0_5"/>
<keyword evidence="2" id="KW-1185">Reference proteome</keyword>
<dbReference type="GO" id="GO:0070573">
    <property type="term" value="F:metallodipeptidase activity"/>
    <property type="evidence" value="ECO:0007669"/>
    <property type="project" value="InterPro"/>
</dbReference>
<reference evidence="1 2" key="1">
    <citation type="journal article" date="2010" name="J. Bacteriol.">
        <title>Complete genome sequence of "Candidatus Puniceispirillum marinum" IMCC1322, a representative of the SAR116 clade in the Alphaproteobacteria.</title>
        <authorList>
            <person name="Oh H.M."/>
            <person name="Kwon K.K."/>
            <person name="Kang I."/>
            <person name="Kang S.G."/>
            <person name="Lee J.H."/>
            <person name="Kim S.J."/>
            <person name="Cho J.C."/>
        </authorList>
    </citation>
    <scope>NUCLEOTIDE SEQUENCE [LARGE SCALE GENOMIC DNA]</scope>
    <source>
        <strain evidence="1 2">IMCC1322</strain>
    </source>
</reference>
<dbReference type="PANTHER" id="PTHR10443:SF12">
    <property type="entry name" value="DIPEPTIDASE"/>
    <property type="match status" value="1"/>
</dbReference>
<keyword evidence="1" id="KW-0224">Dipeptidase</keyword>
<dbReference type="Pfam" id="PF01244">
    <property type="entry name" value="Peptidase_M19"/>
    <property type="match status" value="1"/>
</dbReference>
<keyword evidence="1" id="KW-0645">Protease</keyword>
<sequence>MRYGQSSHSRYRLSCSLWRAGRQLIRSKGTGWLRRRILHHCQNILYCIRNAGIIMHRIDNLQYANWSEKIFRQMREGNVDAVHVTIAYHETFREMVANVEKWNLWFERFPELIFHGKTGDDVRRAKAENRTAIFFGFQNPSPIEDDIGLVEICHTLGARFMQLTYNNQSLLATGCYEDEDTGITRMGRQVIKEMNRVGLVVDMSHSAERSTLDAIDVSERPIAITHANPDFWHPAKRNKSDDVLRALGASGGMLGFSLYPHHLKDKSNCTLASFCEMIARTADLMGIDNIGLGSDLCQDQPDSVVEWMRVGRWTKEIDYGEGSASNAGFPPMPEWFEDNRHFGNIEAGLMAHGFSATETAAIMGENWLRFYDNNFGASDV</sequence>
<organism evidence="1 2">
    <name type="scientific">Puniceispirillum marinum (strain IMCC1322)</name>
    <dbReference type="NCBI Taxonomy" id="488538"/>
    <lineage>
        <taxon>Bacteria</taxon>
        <taxon>Pseudomonadati</taxon>
        <taxon>Pseudomonadota</taxon>
        <taxon>Alphaproteobacteria</taxon>
        <taxon>Candidatus Puniceispirillales</taxon>
        <taxon>Candidatus Puniceispirillaceae</taxon>
        <taxon>Candidatus Puniceispirillum</taxon>
    </lineage>
</organism>
<dbReference type="STRING" id="488538.SAR116_0751"/>
<dbReference type="KEGG" id="apb:SAR116_0751"/>
<dbReference type="eggNOG" id="COG2355">
    <property type="taxonomic scope" value="Bacteria"/>
</dbReference>
<dbReference type="PROSITE" id="PS51365">
    <property type="entry name" value="RENAL_DIPEPTIDASE_2"/>
    <property type="match status" value="1"/>
</dbReference>